<accession>A0A418YH71</accession>
<reference evidence="2 3" key="1">
    <citation type="submission" date="2018-09" db="EMBL/GenBank/DDBJ databases">
        <authorList>
            <person name="Wang F."/>
        </authorList>
    </citation>
    <scope>NUCLEOTIDE SEQUENCE [LARGE SCALE GENOMIC DNA]</scope>
    <source>
        <strain evidence="2 3">PLHSC7-2</strain>
    </source>
</reference>
<feature type="chain" id="PRO_5019302470" description="DUF2946 domain-containing protein" evidence="1">
    <location>
        <begin position="27"/>
        <end position="118"/>
    </location>
</feature>
<dbReference type="RefSeq" id="WP_119909780.1">
    <property type="nucleotide sequence ID" value="NZ_QZCH01000004.1"/>
</dbReference>
<evidence type="ECO:0008006" key="4">
    <source>
        <dbReference type="Google" id="ProtNLM"/>
    </source>
</evidence>
<proteinExistence type="predicted"/>
<dbReference type="EMBL" id="QZCH01000004">
    <property type="protein sequence ID" value="RJG49445.1"/>
    <property type="molecule type" value="Genomic_DNA"/>
</dbReference>
<protein>
    <recommendedName>
        <fullName evidence="4">DUF2946 domain-containing protein</fullName>
    </recommendedName>
</protein>
<dbReference type="Proteomes" id="UP000283255">
    <property type="component" value="Unassembled WGS sequence"/>
</dbReference>
<dbReference type="AlphaFoldDB" id="A0A418YH71"/>
<sequence>MQQAPAYLLSVSVLLMTLAASSSVDSNGKHVFICGQAGFFPVVLADTDGAQAISSSYCPMCLGFASVFISPAKLSQLAAQSQIDTLSLPYMAVPLWHNQIEVKPPSRAPPTQPELIFG</sequence>
<evidence type="ECO:0000256" key="1">
    <source>
        <dbReference type="SAM" id="SignalP"/>
    </source>
</evidence>
<organism evidence="2 3">
    <name type="scientific">Motilimonas pumila</name>
    <dbReference type="NCBI Taxonomy" id="2303987"/>
    <lineage>
        <taxon>Bacteria</taxon>
        <taxon>Pseudomonadati</taxon>
        <taxon>Pseudomonadota</taxon>
        <taxon>Gammaproteobacteria</taxon>
        <taxon>Alteromonadales</taxon>
        <taxon>Alteromonadales genera incertae sedis</taxon>
        <taxon>Motilimonas</taxon>
    </lineage>
</organism>
<keyword evidence="3" id="KW-1185">Reference proteome</keyword>
<comment type="caution">
    <text evidence="2">The sequence shown here is derived from an EMBL/GenBank/DDBJ whole genome shotgun (WGS) entry which is preliminary data.</text>
</comment>
<reference evidence="2 3" key="2">
    <citation type="submission" date="2019-01" db="EMBL/GenBank/DDBJ databases">
        <title>Motilimonas pumilus sp. nov., isolated from the gut of sea cucumber (Apostichopus japonicus).</title>
        <authorList>
            <person name="Wang F.-Q."/>
            <person name="Ren L.-H."/>
            <person name="Lin Y.-W."/>
            <person name="Sun G.-H."/>
            <person name="Du Z.-J."/>
            <person name="Zhao J.-X."/>
            <person name="Liu X.-J."/>
            <person name="Liu L.-J."/>
        </authorList>
    </citation>
    <scope>NUCLEOTIDE SEQUENCE [LARGE SCALE GENOMIC DNA]</scope>
    <source>
        <strain evidence="2 3">PLHSC7-2</strain>
    </source>
</reference>
<name>A0A418YH71_9GAMM</name>
<evidence type="ECO:0000313" key="3">
    <source>
        <dbReference type="Proteomes" id="UP000283255"/>
    </source>
</evidence>
<evidence type="ECO:0000313" key="2">
    <source>
        <dbReference type="EMBL" id="RJG49445.1"/>
    </source>
</evidence>
<keyword evidence="1" id="KW-0732">Signal</keyword>
<feature type="signal peptide" evidence="1">
    <location>
        <begin position="1"/>
        <end position="26"/>
    </location>
</feature>
<gene>
    <name evidence="2" type="ORF">D1Z90_05670</name>
</gene>